<dbReference type="Proteomes" id="UP000192257">
    <property type="component" value="Unassembled WGS sequence"/>
</dbReference>
<dbReference type="InterPro" id="IPR000073">
    <property type="entry name" value="AB_hydrolase_1"/>
</dbReference>
<dbReference type="Gene3D" id="3.40.50.1820">
    <property type="entry name" value="alpha/beta hydrolase"/>
    <property type="match status" value="1"/>
</dbReference>
<dbReference type="GO" id="GO:0052689">
    <property type="term" value="F:carboxylic ester hydrolase activity"/>
    <property type="evidence" value="ECO:0007669"/>
    <property type="project" value="TreeGrafter"/>
</dbReference>
<dbReference type="VEuPathDB" id="TriTrypDB:TM35_000591180"/>
<dbReference type="InterPro" id="IPR029058">
    <property type="entry name" value="AB_hydrolase_fold"/>
</dbReference>
<dbReference type="Pfam" id="PF12697">
    <property type="entry name" value="Abhydrolase_6"/>
    <property type="match status" value="1"/>
</dbReference>
<feature type="region of interest" description="Disordered" evidence="2">
    <location>
        <begin position="365"/>
        <end position="387"/>
    </location>
</feature>
<evidence type="ECO:0000259" key="3">
    <source>
        <dbReference type="Pfam" id="PF12697"/>
    </source>
</evidence>
<dbReference type="GO" id="GO:0006654">
    <property type="term" value="P:phosphatidic acid biosynthetic process"/>
    <property type="evidence" value="ECO:0007669"/>
    <property type="project" value="TreeGrafter"/>
</dbReference>
<gene>
    <name evidence="4" type="ORF">TM35_000591180</name>
</gene>
<protein>
    <submittedName>
        <fullName evidence="4">Putative monoglyceride lipase</fullName>
    </submittedName>
</protein>
<organism evidence="4 5">
    <name type="scientific">Trypanosoma theileri</name>
    <dbReference type="NCBI Taxonomy" id="67003"/>
    <lineage>
        <taxon>Eukaryota</taxon>
        <taxon>Discoba</taxon>
        <taxon>Euglenozoa</taxon>
        <taxon>Kinetoplastea</taxon>
        <taxon>Metakinetoplastina</taxon>
        <taxon>Trypanosomatida</taxon>
        <taxon>Trypanosomatidae</taxon>
        <taxon>Trypanosoma</taxon>
    </lineage>
</organism>
<dbReference type="OrthoDB" id="7457040at2759"/>
<dbReference type="EMBL" id="NBCO01000059">
    <property type="protein sequence ID" value="ORC83726.1"/>
    <property type="molecule type" value="Genomic_DNA"/>
</dbReference>
<evidence type="ECO:0000313" key="5">
    <source>
        <dbReference type="Proteomes" id="UP000192257"/>
    </source>
</evidence>
<dbReference type="GO" id="GO:0055088">
    <property type="term" value="P:lipid homeostasis"/>
    <property type="evidence" value="ECO:0007669"/>
    <property type="project" value="TreeGrafter"/>
</dbReference>
<comment type="caution">
    <text evidence="4">The sequence shown here is derived from an EMBL/GenBank/DDBJ whole genome shotgun (WGS) entry which is preliminary data.</text>
</comment>
<dbReference type="GO" id="GO:0042171">
    <property type="term" value="F:lysophosphatidic acid acyltransferase activity"/>
    <property type="evidence" value="ECO:0007669"/>
    <property type="project" value="TreeGrafter"/>
</dbReference>
<accession>A0A1X0NG89</accession>
<dbReference type="PRINTS" id="PR00111">
    <property type="entry name" value="ABHYDROLASE"/>
</dbReference>
<dbReference type="RefSeq" id="XP_028877792.1">
    <property type="nucleotide sequence ID" value="XM_029030922.1"/>
</dbReference>
<dbReference type="PANTHER" id="PTHR42886">
    <property type="entry name" value="RE40534P-RELATED"/>
    <property type="match status" value="1"/>
</dbReference>
<dbReference type="SUPFAM" id="SSF53474">
    <property type="entry name" value="alpha/beta-Hydrolases"/>
    <property type="match status" value="1"/>
</dbReference>
<keyword evidence="5" id="KW-1185">Reference proteome</keyword>
<evidence type="ECO:0000313" key="4">
    <source>
        <dbReference type="EMBL" id="ORC83726.1"/>
    </source>
</evidence>
<dbReference type="STRING" id="67003.A0A1X0NG89"/>
<reference evidence="4 5" key="1">
    <citation type="submission" date="2017-03" db="EMBL/GenBank/DDBJ databases">
        <title>An alternative strategy for trypanosome survival in the mammalian bloodstream revealed through genome and transcriptome analysis of the ubiquitous bovine parasite Trypanosoma (Megatrypanum) theileri.</title>
        <authorList>
            <person name="Kelly S."/>
            <person name="Ivens A."/>
            <person name="Mott A."/>
            <person name="O'Neill E."/>
            <person name="Emms D."/>
            <person name="Macleod O."/>
            <person name="Voorheis P."/>
            <person name="Matthews J."/>
            <person name="Matthews K."/>
            <person name="Carrington M."/>
        </authorList>
    </citation>
    <scope>NUCLEOTIDE SEQUENCE [LARGE SCALE GENOMIC DNA]</scope>
    <source>
        <strain evidence="4">Edinburgh</strain>
    </source>
</reference>
<feature type="compositionally biased region" description="Basic and acidic residues" evidence="2">
    <location>
        <begin position="370"/>
        <end position="387"/>
    </location>
</feature>
<comment type="similarity">
    <text evidence="1">Belongs to the peptidase S33 family. ABHD4/ABHD5 subfamily.</text>
</comment>
<evidence type="ECO:0000256" key="1">
    <source>
        <dbReference type="ARBA" id="ARBA00038097"/>
    </source>
</evidence>
<name>A0A1X0NG89_9TRYP</name>
<sequence length="387" mass="43095">MTSTTPDITSDSYSASFNSVASPQRSLLRWRPTDAQTLEHYESLMLRGIKYYQGFVAGLNTISNVDFTSGAPDSDREILVLLHGFAGGLACWAQSWEFFSAHFDVYAVDLPGFGRSARPDVRVDSLEGAMAFTCGCLDRWCRSLPLRRPAIFVGHSFGGFIAAHFAMRRGPAAVRLLALADPWGVPAASGSAPVLRRLACRLFYAAKSPLAALRAVGPMGPFFFRTVRPDFANRWRGFLQDPKVFYDYTYHCNAQVPPLGEMLFKACCDEHVTAKIPLFDVLPVLLSKEVPVVMLYGSETWMNAERGFTMADIMLQKGYRIKADTVMNAGHQVFTDNVEEFNTKLLEAIQELLLESNEFANIPPPVKNKCGLDKDDNNHNDHDDDDK</sequence>
<evidence type="ECO:0000256" key="2">
    <source>
        <dbReference type="SAM" id="MobiDB-lite"/>
    </source>
</evidence>
<dbReference type="GeneID" id="39990702"/>
<dbReference type="PANTHER" id="PTHR42886:SF29">
    <property type="entry name" value="PUMMELIG, ISOFORM A"/>
    <property type="match status" value="1"/>
</dbReference>
<feature type="domain" description="AB hydrolase-1" evidence="3">
    <location>
        <begin position="79"/>
        <end position="341"/>
    </location>
</feature>
<dbReference type="AlphaFoldDB" id="A0A1X0NG89"/>
<proteinExistence type="inferred from homology"/>